<organism evidence="1 2">
    <name type="scientific">Scytonema hofmannii PCC 7110</name>
    <dbReference type="NCBI Taxonomy" id="128403"/>
    <lineage>
        <taxon>Bacteria</taxon>
        <taxon>Bacillati</taxon>
        <taxon>Cyanobacteriota</taxon>
        <taxon>Cyanophyceae</taxon>
        <taxon>Nostocales</taxon>
        <taxon>Scytonemataceae</taxon>
        <taxon>Scytonema</taxon>
    </lineage>
</organism>
<proteinExistence type="predicted"/>
<dbReference type="RefSeq" id="WP_017749007.1">
    <property type="nucleotide sequence ID" value="NZ_KQ976354.1"/>
</dbReference>
<evidence type="ECO:0000313" key="2">
    <source>
        <dbReference type="Proteomes" id="UP000076925"/>
    </source>
</evidence>
<accession>A0A139WTN0</accession>
<evidence type="ECO:0000313" key="1">
    <source>
        <dbReference type="EMBL" id="KYC35767.1"/>
    </source>
</evidence>
<reference evidence="1 2" key="1">
    <citation type="journal article" date="2013" name="Genome Biol. Evol.">
        <title>Genomes of Stigonematalean cyanobacteria (subsection V) and the evolution of oxygenic photosynthesis from prokaryotes to plastids.</title>
        <authorList>
            <person name="Dagan T."/>
            <person name="Roettger M."/>
            <person name="Stucken K."/>
            <person name="Landan G."/>
            <person name="Koch R."/>
            <person name="Major P."/>
            <person name="Gould S.B."/>
            <person name="Goremykin V.V."/>
            <person name="Rippka R."/>
            <person name="Tandeau de Marsac N."/>
            <person name="Gugger M."/>
            <person name="Lockhart P.J."/>
            <person name="Allen J.F."/>
            <person name="Brune I."/>
            <person name="Maus I."/>
            <person name="Puhler A."/>
            <person name="Martin W.F."/>
        </authorList>
    </citation>
    <scope>NUCLEOTIDE SEQUENCE [LARGE SCALE GENOMIC DNA]</scope>
    <source>
        <strain evidence="1 2">PCC 7110</strain>
    </source>
</reference>
<dbReference type="STRING" id="128403.WA1_08175"/>
<dbReference type="AlphaFoldDB" id="A0A139WTN0"/>
<comment type="caution">
    <text evidence="1">The sequence shown here is derived from an EMBL/GenBank/DDBJ whole genome shotgun (WGS) entry which is preliminary data.</text>
</comment>
<keyword evidence="2" id="KW-1185">Reference proteome</keyword>
<dbReference type="OrthoDB" id="565210at2"/>
<gene>
    <name evidence="1" type="ORF">WA1_08175</name>
</gene>
<sequence length="80" mass="9083">MHITAIKRGQTLEISENLDIPDGQEVRIEIIYTPSNDNNGKFGNSLEEFRRQHNIAELDIDIDAIFGDVRDKSSGREVNL</sequence>
<protein>
    <submittedName>
        <fullName evidence="1">Uncharacterized protein</fullName>
    </submittedName>
</protein>
<name>A0A139WTN0_9CYAN</name>
<dbReference type="EMBL" id="ANNX02000051">
    <property type="protein sequence ID" value="KYC35767.1"/>
    <property type="molecule type" value="Genomic_DNA"/>
</dbReference>
<dbReference type="Proteomes" id="UP000076925">
    <property type="component" value="Unassembled WGS sequence"/>
</dbReference>